<feature type="transmembrane region" description="Helical" evidence="1">
    <location>
        <begin position="79"/>
        <end position="101"/>
    </location>
</feature>
<dbReference type="EMBL" id="SNZP01000020">
    <property type="protein sequence ID" value="TDR71093.1"/>
    <property type="molecule type" value="Genomic_DNA"/>
</dbReference>
<dbReference type="RefSeq" id="WP_133684059.1">
    <property type="nucleotide sequence ID" value="NZ_SNZP01000020.1"/>
</dbReference>
<evidence type="ECO:0000313" key="3">
    <source>
        <dbReference type="EMBL" id="TDR71093.1"/>
    </source>
</evidence>
<evidence type="ECO:0000313" key="4">
    <source>
        <dbReference type="Proteomes" id="UP000295611"/>
    </source>
</evidence>
<proteinExistence type="predicted"/>
<feature type="transmembrane region" description="Helical" evidence="1">
    <location>
        <begin position="12"/>
        <end position="33"/>
    </location>
</feature>
<keyword evidence="1" id="KW-1133">Transmembrane helix</keyword>
<dbReference type="NCBIfam" id="NF033664">
    <property type="entry name" value="PACE_transport"/>
    <property type="match status" value="1"/>
</dbReference>
<keyword evidence="1" id="KW-0812">Transmembrane</keyword>
<reference evidence="3 4" key="1">
    <citation type="submission" date="2019-03" db="EMBL/GenBank/DDBJ databases">
        <title>Genomic Encyclopedia of Type Strains, Phase III (KMG-III): the genomes of soil and plant-associated and newly described type strains.</title>
        <authorList>
            <person name="Whitman W."/>
        </authorList>
    </citation>
    <scope>NUCLEOTIDE SEQUENCE [LARGE SCALE GENOMIC DNA]</scope>
    <source>
        <strain evidence="3 4">CECT 8976</strain>
    </source>
</reference>
<dbReference type="InterPro" id="IPR058208">
    <property type="entry name" value="PACE"/>
</dbReference>
<feature type="transmembrane region" description="Helical" evidence="1">
    <location>
        <begin position="39"/>
        <end position="58"/>
    </location>
</feature>
<protein>
    <submittedName>
        <fullName evidence="3">Putative membrane protein</fullName>
    </submittedName>
</protein>
<feature type="transmembrane region" description="Helical" evidence="1">
    <location>
        <begin position="113"/>
        <end position="130"/>
    </location>
</feature>
<feature type="domain" description="Chlorhexidine efflux transporter" evidence="2">
    <location>
        <begin position="5"/>
        <end position="66"/>
    </location>
</feature>
<evidence type="ECO:0000256" key="1">
    <source>
        <dbReference type="SAM" id="Phobius"/>
    </source>
</evidence>
<dbReference type="InterPro" id="IPR007896">
    <property type="entry name" value="BTP_bacteria"/>
</dbReference>
<sequence>MMAHKSTLERSLQAIGFEMLALVLVTPLFAWLMGTSLTSMGGLALANCLVALAWNVLFNAGFDRVLSALGWEKTARVRVGHAVLFEGGLVLVCIPLAMAWLSLDLWAALKLDVGLNLFFLPYTYLYHWLYDVCRQRLAGQA</sequence>
<dbReference type="Proteomes" id="UP000295611">
    <property type="component" value="Unassembled WGS sequence"/>
</dbReference>
<gene>
    <name evidence="3" type="ORF">DFP86_12048</name>
</gene>
<dbReference type="Pfam" id="PF05232">
    <property type="entry name" value="BTP"/>
    <property type="match status" value="2"/>
</dbReference>
<dbReference type="OrthoDB" id="1631120at2"/>
<comment type="caution">
    <text evidence="3">The sequence shown here is derived from an EMBL/GenBank/DDBJ whole genome shotgun (WGS) entry which is preliminary data.</text>
</comment>
<keyword evidence="1" id="KW-0472">Membrane</keyword>
<dbReference type="AlphaFoldDB" id="A0A4R7AXM4"/>
<feature type="domain" description="Chlorhexidine efflux transporter" evidence="2">
    <location>
        <begin position="73"/>
        <end position="136"/>
    </location>
</feature>
<evidence type="ECO:0000259" key="2">
    <source>
        <dbReference type="Pfam" id="PF05232"/>
    </source>
</evidence>
<keyword evidence="4" id="KW-1185">Reference proteome</keyword>
<name>A0A4R7AXM4_9NEIS</name>
<accession>A0A4R7AXM4</accession>
<organism evidence="3 4">
    <name type="scientific">Paludibacterium purpuratum</name>
    <dbReference type="NCBI Taxonomy" id="1144873"/>
    <lineage>
        <taxon>Bacteria</taxon>
        <taxon>Pseudomonadati</taxon>
        <taxon>Pseudomonadota</taxon>
        <taxon>Betaproteobacteria</taxon>
        <taxon>Neisseriales</taxon>
        <taxon>Chromobacteriaceae</taxon>
        <taxon>Paludibacterium</taxon>
    </lineage>
</organism>